<accession>A0A9W9DGJ5</accession>
<name>A0A9W9DGJ5_9AGAR</name>
<feature type="non-terminal residue" evidence="3">
    <location>
        <position position="1"/>
    </location>
</feature>
<dbReference type="InterPro" id="IPR036910">
    <property type="entry name" value="HMG_box_dom_sf"/>
</dbReference>
<reference evidence="3" key="1">
    <citation type="submission" date="2022-08" db="EMBL/GenBank/DDBJ databases">
        <authorList>
            <consortium name="DOE Joint Genome Institute"/>
            <person name="Min B."/>
            <person name="Riley R."/>
            <person name="Sierra-Patev S."/>
            <person name="Naranjo-Ortiz M."/>
            <person name="Looney B."/>
            <person name="Konkel Z."/>
            <person name="Slot J.C."/>
            <person name="Sakamoto Y."/>
            <person name="Steenwyk J.L."/>
            <person name="Rokas A."/>
            <person name="Carro J."/>
            <person name="Camarero S."/>
            <person name="Ferreira P."/>
            <person name="Molpeceres G."/>
            <person name="Ruiz-Duenas F.J."/>
            <person name="Serrano A."/>
            <person name="Henrissat B."/>
            <person name="Drula E."/>
            <person name="Hughes K.W."/>
            <person name="Mata J.L."/>
            <person name="Ishikawa N.K."/>
            <person name="Vargas-Isla R."/>
            <person name="Ushijima S."/>
            <person name="Smith C.A."/>
            <person name="Ahrendt S."/>
            <person name="Andreopoulos W."/>
            <person name="He G."/>
            <person name="Labutti K."/>
            <person name="Lipzen A."/>
            <person name="Ng V."/>
            <person name="Sandor L."/>
            <person name="Barry K."/>
            <person name="Martinez A.T."/>
            <person name="Xiao Y."/>
            <person name="Gibbons J.G."/>
            <person name="Terashima K."/>
            <person name="Hibbett D.S."/>
            <person name="Grigoriev I.V."/>
        </authorList>
    </citation>
    <scope>NUCLEOTIDE SEQUENCE</scope>
    <source>
        <strain evidence="3">Sp2 HRB7682 ss15</strain>
    </source>
</reference>
<protein>
    <recommendedName>
        <fullName evidence="2">HMG box domain-containing protein</fullName>
    </recommendedName>
</protein>
<dbReference type="GO" id="GO:0003677">
    <property type="term" value="F:DNA binding"/>
    <property type="evidence" value="ECO:0007669"/>
    <property type="project" value="UniProtKB-UniRule"/>
</dbReference>
<dbReference type="PROSITE" id="PS50118">
    <property type="entry name" value="HMG_BOX_2"/>
    <property type="match status" value="1"/>
</dbReference>
<organism evidence="3 4">
    <name type="scientific">Lentinula lateritia</name>
    <dbReference type="NCBI Taxonomy" id="40482"/>
    <lineage>
        <taxon>Eukaryota</taxon>
        <taxon>Fungi</taxon>
        <taxon>Dikarya</taxon>
        <taxon>Basidiomycota</taxon>
        <taxon>Agaricomycotina</taxon>
        <taxon>Agaricomycetes</taxon>
        <taxon>Agaricomycetidae</taxon>
        <taxon>Agaricales</taxon>
        <taxon>Marasmiineae</taxon>
        <taxon>Omphalotaceae</taxon>
        <taxon>Lentinula</taxon>
    </lineage>
</organism>
<dbReference type="Proteomes" id="UP001150238">
    <property type="component" value="Unassembled WGS sequence"/>
</dbReference>
<reference evidence="3" key="2">
    <citation type="journal article" date="2023" name="Proc. Natl. Acad. Sci. U.S.A.">
        <title>A global phylogenomic analysis of the shiitake genus Lentinula.</title>
        <authorList>
            <person name="Sierra-Patev S."/>
            <person name="Min B."/>
            <person name="Naranjo-Ortiz M."/>
            <person name="Looney B."/>
            <person name="Konkel Z."/>
            <person name="Slot J.C."/>
            <person name="Sakamoto Y."/>
            <person name="Steenwyk J.L."/>
            <person name="Rokas A."/>
            <person name="Carro J."/>
            <person name="Camarero S."/>
            <person name="Ferreira P."/>
            <person name="Molpeceres G."/>
            <person name="Ruiz-Duenas F.J."/>
            <person name="Serrano A."/>
            <person name="Henrissat B."/>
            <person name="Drula E."/>
            <person name="Hughes K.W."/>
            <person name="Mata J.L."/>
            <person name="Ishikawa N.K."/>
            <person name="Vargas-Isla R."/>
            <person name="Ushijima S."/>
            <person name="Smith C.A."/>
            <person name="Donoghue J."/>
            <person name="Ahrendt S."/>
            <person name="Andreopoulos W."/>
            <person name="He G."/>
            <person name="LaButti K."/>
            <person name="Lipzen A."/>
            <person name="Ng V."/>
            <person name="Riley R."/>
            <person name="Sandor L."/>
            <person name="Barry K."/>
            <person name="Martinez A.T."/>
            <person name="Xiao Y."/>
            <person name="Gibbons J.G."/>
            <person name="Terashima K."/>
            <person name="Grigoriev I.V."/>
            <person name="Hibbett D."/>
        </authorList>
    </citation>
    <scope>NUCLEOTIDE SEQUENCE</scope>
    <source>
        <strain evidence="3">Sp2 HRB7682 ss15</strain>
    </source>
</reference>
<proteinExistence type="predicted"/>
<evidence type="ECO:0000313" key="4">
    <source>
        <dbReference type="Proteomes" id="UP001150238"/>
    </source>
</evidence>
<comment type="caution">
    <text evidence="3">The sequence shown here is derived from an EMBL/GenBank/DDBJ whole genome shotgun (WGS) entry which is preliminary data.</text>
</comment>
<sequence>DYIPRPPTAYILFRSSFLKSQVAGVETNRSALAQLAGLTWRSLPKEEQTVWYAKAEAALVDHKRKFPQYNY</sequence>
<dbReference type="Pfam" id="PF00505">
    <property type="entry name" value="HMG_box"/>
    <property type="match status" value="1"/>
</dbReference>
<feature type="non-terminal residue" evidence="3">
    <location>
        <position position="71"/>
    </location>
</feature>
<dbReference type="Gene3D" id="1.10.30.10">
    <property type="entry name" value="High mobility group box domain"/>
    <property type="match status" value="1"/>
</dbReference>
<dbReference type="EMBL" id="JANVFS010000038">
    <property type="protein sequence ID" value="KAJ4468453.1"/>
    <property type="molecule type" value="Genomic_DNA"/>
</dbReference>
<evidence type="ECO:0000259" key="2">
    <source>
        <dbReference type="PROSITE" id="PS50118"/>
    </source>
</evidence>
<evidence type="ECO:0000313" key="3">
    <source>
        <dbReference type="EMBL" id="KAJ4468453.1"/>
    </source>
</evidence>
<dbReference type="AlphaFoldDB" id="A0A9W9DGJ5"/>
<dbReference type="GO" id="GO:0005634">
    <property type="term" value="C:nucleus"/>
    <property type="evidence" value="ECO:0007669"/>
    <property type="project" value="UniProtKB-UniRule"/>
</dbReference>
<gene>
    <name evidence="3" type="ORF">C8J55DRAFT_395003</name>
</gene>
<keyword evidence="1" id="KW-0238">DNA-binding</keyword>
<dbReference type="SMART" id="SM00398">
    <property type="entry name" value="HMG"/>
    <property type="match status" value="1"/>
</dbReference>
<dbReference type="InterPro" id="IPR009071">
    <property type="entry name" value="HMG_box_dom"/>
</dbReference>
<dbReference type="SUPFAM" id="SSF47095">
    <property type="entry name" value="HMG-box"/>
    <property type="match status" value="1"/>
</dbReference>
<feature type="domain" description="HMG box" evidence="2">
    <location>
        <begin position="3"/>
        <end position="70"/>
    </location>
</feature>
<keyword evidence="1" id="KW-0539">Nucleus</keyword>
<evidence type="ECO:0000256" key="1">
    <source>
        <dbReference type="PROSITE-ProRule" id="PRU00267"/>
    </source>
</evidence>
<feature type="DNA-binding region" description="HMG box" evidence="1">
    <location>
        <begin position="3"/>
        <end position="70"/>
    </location>
</feature>